<proteinExistence type="predicted"/>
<accession>A0A7J9FRR0</accession>
<evidence type="ECO:0000256" key="2">
    <source>
        <dbReference type="ARBA" id="ARBA00023015"/>
    </source>
</evidence>
<organism evidence="7 8">
    <name type="scientific">Gossypium trilobum</name>
    <dbReference type="NCBI Taxonomy" id="34281"/>
    <lineage>
        <taxon>Eukaryota</taxon>
        <taxon>Viridiplantae</taxon>
        <taxon>Streptophyta</taxon>
        <taxon>Embryophyta</taxon>
        <taxon>Tracheophyta</taxon>
        <taxon>Spermatophyta</taxon>
        <taxon>Magnoliopsida</taxon>
        <taxon>eudicotyledons</taxon>
        <taxon>Gunneridae</taxon>
        <taxon>Pentapetalae</taxon>
        <taxon>rosids</taxon>
        <taxon>malvids</taxon>
        <taxon>Malvales</taxon>
        <taxon>Malvaceae</taxon>
        <taxon>Malvoideae</taxon>
        <taxon>Gossypium</taxon>
    </lineage>
</organism>
<dbReference type="InterPro" id="IPR015300">
    <property type="entry name" value="DNA-bd_pseudobarrel_sf"/>
</dbReference>
<evidence type="ECO:0000313" key="7">
    <source>
        <dbReference type="EMBL" id="MBA0787987.1"/>
    </source>
</evidence>
<keyword evidence="8" id="KW-1185">Reference proteome</keyword>
<comment type="caution">
    <text evidence="7">The sequence shown here is derived from an EMBL/GenBank/DDBJ whole genome shotgun (WGS) entry which is preliminary data.</text>
</comment>
<name>A0A7J9FRR0_9ROSI</name>
<dbReference type="Pfam" id="PF02362">
    <property type="entry name" value="B3"/>
    <property type="match status" value="1"/>
</dbReference>
<dbReference type="EMBL" id="JABEZW010226950">
    <property type="protein sequence ID" value="MBA0787987.1"/>
    <property type="molecule type" value="Genomic_DNA"/>
</dbReference>
<evidence type="ECO:0000259" key="6">
    <source>
        <dbReference type="Pfam" id="PF02362"/>
    </source>
</evidence>
<dbReference type="CDD" id="cd10017">
    <property type="entry name" value="B3_DNA"/>
    <property type="match status" value="1"/>
</dbReference>
<comment type="subcellular location">
    <subcellularLocation>
        <location evidence="1">Nucleus</location>
    </subcellularLocation>
</comment>
<dbReference type="GO" id="GO:0003677">
    <property type="term" value="F:DNA binding"/>
    <property type="evidence" value="ECO:0007669"/>
    <property type="project" value="UniProtKB-KW"/>
</dbReference>
<keyword evidence="2" id="KW-0805">Transcription regulation</keyword>
<dbReference type="SUPFAM" id="SSF101936">
    <property type="entry name" value="DNA-binding pseudobarrel domain"/>
    <property type="match status" value="1"/>
</dbReference>
<evidence type="ECO:0000256" key="4">
    <source>
        <dbReference type="ARBA" id="ARBA00023163"/>
    </source>
</evidence>
<evidence type="ECO:0000313" key="8">
    <source>
        <dbReference type="Proteomes" id="UP000593568"/>
    </source>
</evidence>
<feature type="domain" description="TF-B3" evidence="6">
    <location>
        <begin position="26"/>
        <end position="113"/>
    </location>
</feature>
<dbReference type="GO" id="GO:0005634">
    <property type="term" value="C:nucleus"/>
    <property type="evidence" value="ECO:0007669"/>
    <property type="project" value="UniProtKB-SubCell"/>
</dbReference>
<gene>
    <name evidence="7" type="ORF">Gotri_025731</name>
</gene>
<sequence length="155" mass="18024">MGVPPLYSETNEIFSKDLSKTDVGVRLSFPMKALKLFQFLEGENKMEFEAADGIGKRWRFGLSKRKARHSKFHPKPVLSSGWLAYVKAKGLQTKDRFVLYGDLDNLSTKKRFRVRAQRKVRRPIKLFGKEIHVEEVWVDVEELEGLKREVSRSIL</sequence>
<evidence type="ECO:0000256" key="3">
    <source>
        <dbReference type="ARBA" id="ARBA00023125"/>
    </source>
</evidence>
<protein>
    <recommendedName>
        <fullName evidence="6">TF-B3 domain-containing protein</fullName>
    </recommendedName>
</protein>
<keyword evidence="5" id="KW-0539">Nucleus</keyword>
<evidence type="ECO:0000256" key="1">
    <source>
        <dbReference type="ARBA" id="ARBA00004123"/>
    </source>
</evidence>
<keyword evidence="3" id="KW-0238">DNA-binding</keyword>
<keyword evidence="4" id="KW-0804">Transcription</keyword>
<dbReference type="Proteomes" id="UP000593568">
    <property type="component" value="Unassembled WGS sequence"/>
</dbReference>
<dbReference type="AlphaFoldDB" id="A0A7J9FRR0"/>
<dbReference type="InterPro" id="IPR003340">
    <property type="entry name" value="B3_DNA-bd"/>
</dbReference>
<reference evidence="7 8" key="1">
    <citation type="journal article" date="2019" name="Genome Biol. Evol.">
        <title>Insights into the evolution of the New World diploid cottons (Gossypium, subgenus Houzingenia) based on genome sequencing.</title>
        <authorList>
            <person name="Grover C.E."/>
            <person name="Arick M.A. 2nd"/>
            <person name="Thrash A."/>
            <person name="Conover J.L."/>
            <person name="Sanders W.S."/>
            <person name="Peterson D.G."/>
            <person name="Frelichowski J.E."/>
            <person name="Scheffler J.A."/>
            <person name="Scheffler B.E."/>
            <person name="Wendel J.F."/>
        </authorList>
    </citation>
    <scope>NUCLEOTIDE SEQUENCE [LARGE SCALE GENOMIC DNA]</scope>
    <source>
        <strain evidence="7">8</strain>
        <tissue evidence="7">Leaf</tissue>
    </source>
</reference>
<dbReference type="Gene3D" id="2.40.330.10">
    <property type="entry name" value="DNA-binding pseudobarrel domain"/>
    <property type="match status" value="1"/>
</dbReference>
<evidence type="ECO:0000256" key="5">
    <source>
        <dbReference type="ARBA" id="ARBA00023242"/>
    </source>
</evidence>